<accession>A0AAV6IAG4</accession>
<gene>
    <name evidence="9" type="ORF">RHGRI_032108</name>
</gene>
<dbReference type="Pfam" id="PF23282">
    <property type="entry name" value="WHD_ROQ1"/>
    <property type="match status" value="1"/>
</dbReference>
<dbReference type="SUPFAM" id="SSF52058">
    <property type="entry name" value="L domain-like"/>
    <property type="match status" value="1"/>
</dbReference>
<name>A0AAV6IAG4_9ERIC</name>
<keyword evidence="7" id="KW-0732">Signal</keyword>
<evidence type="ECO:0000256" key="3">
    <source>
        <dbReference type="ARBA" id="ARBA00022737"/>
    </source>
</evidence>
<dbReference type="PRINTS" id="PR00364">
    <property type="entry name" value="DISEASERSIST"/>
</dbReference>
<dbReference type="InterPro" id="IPR001611">
    <property type="entry name" value="Leu-rich_rpt"/>
</dbReference>
<evidence type="ECO:0000313" key="9">
    <source>
        <dbReference type="EMBL" id="KAG5525701.1"/>
    </source>
</evidence>
<dbReference type="SMART" id="SM00255">
    <property type="entry name" value="TIR"/>
    <property type="match status" value="1"/>
</dbReference>
<dbReference type="InterPro" id="IPR032675">
    <property type="entry name" value="LRR_dom_sf"/>
</dbReference>
<keyword evidence="10" id="KW-1185">Reference proteome</keyword>
<reference evidence="9" key="1">
    <citation type="submission" date="2020-08" db="EMBL/GenBank/DDBJ databases">
        <title>Plant Genome Project.</title>
        <authorList>
            <person name="Zhang R.-G."/>
        </authorList>
    </citation>
    <scope>NUCLEOTIDE SEQUENCE</scope>
    <source>
        <strain evidence="9">WSP0</strain>
        <tissue evidence="9">Leaf</tissue>
    </source>
</reference>
<evidence type="ECO:0000313" key="10">
    <source>
        <dbReference type="Proteomes" id="UP000823749"/>
    </source>
</evidence>
<dbReference type="GO" id="GO:0007165">
    <property type="term" value="P:signal transduction"/>
    <property type="evidence" value="ECO:0007669"/>
    <property type="project" value="InterPro"/>
</dbReference>
<dbReference type="InterPro" id="IPR035897">
    <property type="entry name" value="Toll_tir_struct_dom_sf"/>
</dbReference>
<dbReference type="PROSITE" id="PS50104">
    <property type="entry name" value="TIR"/>
    <property type="match status" value="1"/>
</dbReference>
<keyword evidence="4" id="KW-0378">Hydrolase</keyword>
<feature type="chain" id="PRO_5043507212" description="ADP-ribosyl cyclase/cyclic ADP-ribose hydrolase" evidence="7">
    <location>
        <begin position="28"/>
        <end position="1281"/>
    </location>
</feature>
<evidence type="ECO:0000256" key="1">
    <source>
        <dbReference type="ARBA" id="ARBA00011982"/>
    </source>
</evidence>
<dbReference type="GO" id="GO:0006952">
    <property type="term" value="P:defense response"/>
    <property type="evidence" value="ECO:0007669"/>
    <property type="project" value="InterPro"/>
</dbReference>
<protein>
    <recommendedName>
        <fullName evidence="1">ADP-ribosyl cyclase/cyclic ADP-ribose hydrolase</fullName>
        <ecNumber evidence="1">3.2.2.6</ecNumber>
    </recommendedName>
</protein>
<evidence type="ECO:0000256" key="6">
    <source>
        <dbReference type="ARBA" id="ARBA00047304"/>
    </source>
</evidence>
<dbReference type="Gene3D" id="3.80.10.10">
    <property type="entry name" value="Ribonuclease Inhibitor"/>
    <property type="match status" value="2"/>
</dbReference>
<dbReference type="PROSITE" id="PS51450">
    <property type="entry name" value="LRR"/>
    <property type="match status" value="1"/>
</dbReference>
<dbReference type="Proteomes" id="UP000823749">
    <property type="component" value="Chromosome 11"/>
</dbReference>
<comment type="caution">
    <text evidence="9">The sequence shown here is derived from an EMBL/GenBank/DDBJ whole genome shotgun (WGS) entry which is preliminary data.</text>
</comment>
<dbReference type="SUPFAM" id="SSF52200">
    <property type="entry name" value="Toll/Interleukin receptor TIR domain"/>
    <property type="match status" value="1"/>
</dbReference>
<evidence type="ECO:0000256" key="5">
    <source>
        <dbReference type="ARBA" id="ARBA00023027"/>
    </source>
</evidence>
<dbReference type="InterPro" id="IPR027417">
    <property type="entry name" value="P-loop_NTPase"/>
</dbReference>
<evidence type="ECO:0000256" key="2">
    <source>
        <dbReference type="ARBA" id="ARBA00022614"/>
    </source>
</evidence>
<feature type="domain" description="TIR" evidence="8">
    <location>
        <begin position="39"/>
        <end position="210"/>
    </location>
</feature>
<dbReference type="FunFam" id="3.40.50.10140:FF:000007">
    <property type="entry name" value="Disease resistance protein (TIR-NBS-LRR class)"/>
    <property type="match status" value="1"/>
</dbReference>
<dbReference type="PANTHER" id="PTHR11017">
    <property type="entry name" value="LEUCINE-RICH REPEAT-CONTAINING PROTEIN"/>
    <property type="match status" value="1"/>
</dbReference>
<dbReference type="InterPro" id="IPR044974">
    <property type="entry name" value="Disease_R_plants"/>
</dbReference>
<dbReference type="GO" id="GO:0043531">
    <property type="term" value="F:ADP binding"/>
    <property type="evidence" value="ECO:0007669"/>
    <property type="project" value="InterPro"/>
</dbReference>
<dbReference type="Gene3D" id="1.10.8.430">
    <property type="entry name" value="Helical domain of apoptotic protease-activating factors"/>
    <property type="match status" value="1"/>
</dbReference>
<evidence type="ECO:0000256" key="7">
    <source>
        <dbReference type="SAM" id="SignalP"/>
    </source>
</evidence>
<evidence type="ECO:0000259" key="8">
    <source>
        <dbReference type="PROSITE" id="PS50104"/>
    </source>
</evidence>
<dbReference type="Pfam" id="PF00931">
    <property type="entry name" value="NB-ARC"/>
    <property type="match status" value="1"/>
</dbReference>
<dbReference type="Gene3D" id="3.40.50.10140">
    <property type="entry name" value="Toll/interleukin-1 receptor homology (TIR) domain"/>
    <property type="match status" value="1"/>
</dbReference>
<keyword evidence="5" id="KW-0520">NAD</keyword>
<dbReference type="SUPFAM" id="SSF52540">
    <property type="entry name" value="P-loop containing nucleoside triphosphate hydrolases"/>
    <property type="match status" value="1"/>
</dbReference>
<dbReference type="InterPro" id="IPR000157">
    <property type="entry name" value="TIR_dom"/>
</dbReference>
<sequence>MTLCFQTFSNFSLIRLSLFKLLPMAAPRTHEASTSTSRHAYQVFLSFRGKDLRKTFIDHLHTSLTQAGIHTFKDDDEIQTGQDIESELERAIAQSKISLVVFSEGYASSAWCLDELVKIAERRRVCGQVVLPVFYDVDPSHVRKQSGAFLQAFGRHEEEAGTDEKKERVKRWRKALTDVANLGGKVLENEADGHESKFIQEIVKQISSKLNRTVLNVASHQVGIDARVKNIDLWLQDGSTEVGVLAIYGMGGIGKTTIAKTAYNQNFDKFDGSSFLANVREASEQPNGLVRLQRQLLSDILKKKAEKVHNVDEGVIKIKNAVSCKRVLLVLDDVDDLDQLNAVTGMRQWFYPGSKIIITTRHQRLLKAHEVCEMYKVQELDDKESLQLFSWHAFGQDNPIEGYVELSERVLQHCGGIPLALQVLGSSMSGRKVDVWESAIKKLEAIPDSQILKKLKVSYDSLDDDHDKNLFLDIVCFFIGKDKDYMVQILDACDFFTIVGIQNLIDRCLLMIGEDNKMKTHDLIRDMGREIVRQESPEEPGQRSRIWNHNDSLSVLSEKTGTETVKGLVLDMQMFMEGQSVGPIFSSESNDAKRKRSQEILDELLLIDQGRSLKRRRLDFSRHSIDALSKIANEAGLKTDAFARMHELRLLLLHYVKLTGSYKEFPKKLKWVYWRGFPLKSIPNDFPLESLVALEMRNSSLKQVWSGTKVLKLLRFLNLSHSHSLTRTPDFSRLPKLERLILKDCIRLVEVHESIGELERLVFLNLRDCTNLRKLPKSICQLNSLEKLILSGCSNLIELPIELGKLESLTVLHADKVAVNQLVPTTGEVKSWKSRFWSWVSKRSRSPEAIGFSLASLSHSLVKLSLANCNLSNDAIPIDLSSLSLLQYLNLSENPINTLPESIKGLCMLQDLWVDSCTGLQSLPELPSSLVKLKAIHCTSLKRITNLPNLLKSLFLDVSECNKLVEVQGLFKLAPIGDFFPEMINDLGLFNTELIGNKEVELFNNMTKTRIRCTVQGLYEFGIFSSSLPGNEIPDRFSQRAKGNFISFNVPSEPNLKMRGFSICFVYSRSKDRTYRFWGDSSSGNSGNWYSYFIKISNKTRGQKWIYSPTFLGIPSVGEDMTWLSHWKFENQLADGDEVSVSVVGWSLAFRIKECGISFVYEEQKQQKGTPTKSEEEERVIKPVDAHPFQNTIDGLLSAYQLRSGEYFLSHPEYFILAEGSNNIDSVRAVLYENLFQDNVQSTGSTYEGGEEVDDEGEDYFDVDTYDDVDEEELMTILGWK</sequence>
<dbReference type="InterPro" id="IPR042197">
    <property type="entry name" value="Apaf_helical"/>
</dbReference>
<keyword evidence="2" id="KW-0433">Leucine-rich repeat</keyword>
<comment type="catalytic activity">
    <reaction evidence="6">
        <text>NAD(+) + H2O = ADP-D-ribose + nicotinamide + H(+)</text>
        <dbReference type="Rhea" id="RHEA:16301"/>
        <dbReference type="ChEBI" id="CHEBI:15377"/>
        <dbReference type="ChEBI" id="CHEBI:15378"/>
        <dbReference type="ChEBI" id="CHEBI:17154"/>
        <dbReference type="ChEBI" id="CHEBI:57540"/>
        <dbReference type="ChEBI" id="CHEBI:57967"/>
        <dbReference type="EC" id="3.2.2.6"/>
    </reaction>
    <physiologicalReaction direction="left-to-right" evidence="6">
        <dbReference type="Rhea" id="RHEA:16302"/>
    </physiologicalReaction>
</comment>
<organism evidence="9 10">
    <name type="scientific">Rhododendron griersonianum</name>
    <dbReference type="NCBI Taxonomy" id="479676"/>
    <lineage>
        <taxon>Eukaryota</taxon>
        <taxon>Viridiplantae</taxon>
        <taxon>Streptophyta</taxon>
        <taxon>Embryophyta</taxon>
        <taxon>Tracheophyta</taxon>
        <taxon>Spermatophyta</taxon>
        <taxon>Magnoliopsida</taxon>
        <taxon>eudicotyledons</taxon>
        <taxon>Gunneridae</taxon>
        <taxon>Pentapetalae</taxon>
        <taxon>asterids</taxon>
        <taxon>Ericales</taxon>
        <taxon>Ericaceae</taxon>
        <taxon>Ericoideae</taxon>
        <taxon>Rhodoreae</taxon>
        <taxon>Rhododendron</taxon>
    </lineage>
</organism>
<keyword evidence="3" id="KW-0677">Repeat</keyword>
<dbReference type="InterPro" id="IPR045344">
    <property type="entry name" value="C-JID"/>
</dbReference>
<dbReference type="PANTHER" id="PTHR11017:SF267">
    <property type="entry name" value="TMV RESISTANCE PROTEIN N-LIKE"/>
    <property type="match status" value="1"/>
</dbReference>
<dbReference type="GO" id="GO:0061809">
    <property type="term" value="F:NAD+ nucleosidase activity, cyclic ADP-ribose generating"/>
    <property type="evidence" value="ECO:0007669"/>
    <property type="project" value="UniProtKB-EC"/>
</dbReference>
<dbReference type="InterPro" id="IPR058192">
    <property type="entry name" value="WHD_ROQ1-like"/>
</dbReference>
<dbReference type="Pfam" id="PF01582">
    <property type="entry name" value="TIR"/>
    <property type="match status" value="1"/>
</dbReference>
<dbReference type="Pfam" id="PF20160">
    <property type="entry name" value="C-JID"/>
    <property type="match status" value="1"/>
</dbReference>
<proteinExistence type="predicted"/>
<evidence type="ECO:0000256" key="4">
    <source>
        <dbReference type="ARBA" id="ARBA00022801"/>
    </source>
</evidence>
<dbReference type="EMBL" id="JACTNZ010000011">
    <property type="protein sequence ID" value="KAG5525701.1"/>
    <property type="molecule type" value="Genomic_DNA"/>
</dbReference>
<dbReference type="Gene3D" id="3.40.50.300">
    <property type="entry name" value="P-loop containing nucleotide triphosphate hydrolases"/>
    <property type="match status" value="1"/>
</dbReference>
<dbReference type="InterPro" id="IPR002182">
    <property type="entry name" value="NB-ARC"/>
</dbReference>
<dbReference type="EC" id="3.2.2.6" evidence="1"/>
<feature type="signal peptide" evidence="7">
    <location>
        <begin position="1"/>
        <end position="27"/>
    </location>
</feature>